<dbReference type="GeneID" id="25733385"/>
<evidence type="ECO:0000313" key="2">
    <source>
        <dbReference type="Proteomes" id="UP000054498"/>
    </source>
</evidence>
<name>A0A0D2MA60_9CHLO</name>
<evidence type="ECO:0000313" key="1">
    <source>
        <dbReference type="EMBL" id="KIY92265.1"/>
    </source>
</evidence>
<dbReference type="RefSeq" id="XP_013891285.1">
    <property type="nucleotide sequence ID" value="XM_014035831.1"/>
</dbReference>
<organism evidence="1 2">
    <name type="scientific">Monoraphidium neglectum</name>
    <dbReference type="NCBI Taxonomy" id="145388"/>
    <lineage>
        <taxon>Eukaryota</taxon>
        <taxon>Viridiplantae</taxon>
        <taxon>Chlorophyta</taxon>
        <taxon>core chlorophytes</taxon>
        <taxon>Chlorophyceae</taxon>
        <taxon>CS clade</taxon>
        <taxon>Sphaeropleales</taxon>
        <taxon>Selenastraceae</taxon>
        <taxon>Monoraphidium</taxon>
    </lineage>
</organism>
<dbReference type="Proteomes" id="UP000054498">
    <property type="component" value="Unassembled WGS sequence"/>
</dbReference>
<dbReference type="AlphaFoldDB" id="A0A0D2MA60"/>
<proteinExistence type="predicted"/>
<accession>A0A0D2MA60</accession>
<keyword evidence="2" id="KW-1185">Reference proteome</keyword>
<reference evidence="1 2" key="1">
    <citation type="journal article" date="2013" name="BMC Genomics">
        <title>Reconstruction of the lipid metabolism for the microalga Monoraphidium neglectum from its genome sequence reveals characteristics suitable for biofuel production.</title>
        <authorList>
            <person name="Bogen C."/>
            <person name="Al-Dilaimi A."/>
            <person name="Albersmeier A."/>
            <person name="Wichmann J."/>
            <person name="Grundmann M."/>
            <person name="Rupp O."/>
            <person name="Lauersen K.J."/>
            <person name="Blifernez-Klassen O."/>
            <person name="Kalinowski J."/>
            <person name="Goesmann A."/>
            <person name="Mussgnug J.H."/>
            <person name="Kruse O."/>
        </authorList>
    </citation>
    <scope>NUCLEOTIDE SEQUENCE [LARGE SCALE GENOMIC DNA]</scope>
    <source>
        <strain evidence="1 2">SAG 48.87</strain>
    </source>
</reference>
<dbReference type="EMBL" id="KK105790">
    <property type="protein sequence ID" value="KIY92265.1"/>
    <property type="molecule type" value="Genomic_DNA"/>
</dbReference>
<sequence length="86" mass="9512">MRTVQGDLAEVFEWYAALGQVAVIADRLVLSLQQFGRLAADTHVRQTNRVLSLVEDAFYALSDRGRESEADAASTRALKPFSSWPA</sequence>
<dbReference type="OrthoDB" id="534860at2759"/>
<gene>
    <name evidence="1" type="ORF">MNEG_15698</name>
</gene>
<protein>
    <submittedName>
        <fullName evidence="1">Uncharacterized protein</fullName>
    </submittedName>
</protein>
<dbReference type="KEGG" id="mng:MNEG_15698"/>